<keyword evidence="3" id="KW-1185">Reference proteome</keyword>
<dbReference type="AlphaFoldDB" id="A0AAV4NVR8"/>
<name>A0AAV4NVR8_9ARAC</name>
<reference evidence="2 3" key="1">
    <citation type="submission" date="2021-06" db="EMBL/GenBank/DDBJ databases">
        <title>Caerostris darwini draft genome.</title>
        <authorList>
            <person name="Kono N."/>
            <person name="Arakawa K."/>
        </authorList>
    </citation>
    <scope>NUCLEOTIDE SEQUENCE [LARGE SCALE GENOMIC DNA]</scope>
</reference>
<sequence length="95" mass="11385">MKSAIHLQPMVAEKKSRYRKKEGKMRNNILKKRNKGIKTKGEMAEDREKRQKIRHNFPFAWKNDNLQKIIKDELRHVQKKTKRGNDPQAIIYAMV</sequence>
<evidence type="ECO:0000313" key="2">
    <source>
        <dbReference type="EMBL" id="GIX88071.1"/>
    </source>
</evidence>
<feature type="compositionally biased region" description="Basic residues" evidence="1">
    <location>
        <begin position="16"/>
        <end position="26"/>
    </location>
</feature>
<protein>
    <submittedName>
        <fullName evidence="2">Uncharacterized protein</fullName>
    </submittedName>
</protein>
<dbReference type="Proteomes" id="UP001054837">
    <property type="component" value="Unassembled WGS sequence"/>
</dbReference>
<comment type="caution">
    <text evidence="2">The sequence shown here is derived from an EMBL/GenBank/DDBJ whole genome shotgun (WGS) entry which is preliminary data.</text>
</comment>
<dbReference type="EMBL" id="BPLQ01002035">
    <property type="protein sequence ID" value="GIX88071.1"/>
    <property type="molecule type" value="Genomic_DNA"/>
</dbReference>
<feature type="region of interest" description="Disordered" evidence="1">
    <location>
        <begin position="1"/>
        <end position="26"/>
    </location>
</feature>
<evidence type="ECO:0000256" key="1">
    <source>
        <dbReference type="SAM" id="MobiDB-lite"/>
    </source>
</evidence>
<accession>A0AAV4NVR8</accession>
<organism evidence="2 3">
    <name type="scientific">Caerostris darwini</name>
    <dbReference type="NCBI Taxonomy" id="1538125"/>
    <lineage>
        <taxon>Eukaryota</taxon>
        <taxon>Metazoa</taxon>
        <taxon>Ecdysozoa</taxon>
        <taxon>Arthropoda</taxon>
        <taxon>Chelicerata</taxon>
        <taxon>Arachnida</taxon>
        <taxon>Araneae</taxon>
        <taxon>Araneomorphae</taxon>
        <taxon>Entelegynae</taxon>
        <taxon>Araneoidea</taxon>
        <taxon>Araneidae</taxon>
        <taxon>Caerostris</taxon>
    </lineage>
</organism>
<evidence type="ECO:0000313" key="3">
    <source>
        <dbReference type="Proteomes" id="UP001054837"/>
    </source>
</evidence>
<proteinExistence type="predicted"/>
<gene>
    <name evidence="2" type="ORF">CDAR_534331</name>
</gene>